<dbReference type="AlphaFoldDB" id="A0A8H6WEA7"/>
<protein>
    <recommendedName>
        <fullName evidence="3">HNH nuclease domain-containing protein</fullName>
    </recommendedName>
</protein>
<accession>A0A8H6WEA7</accession>
<reference evidence="1" key="1">
    <citation type="submission" date="2020-05" db="EMBL/GenBank/DDBJ databases">
        <title>Mycena genomes resolve the evolution of fungal bioluminescence.</title>
        <authorList>
            <person name="Tsai I.J."/>
        </authorList>
    </citation>
    <scope>NUCLEOTIDE SEQUENCE</scope>
    <source>
        <strain evidence="1">171206Taipei</strain>
    </source>
</reference>
<organism evidence="1 2">
    <name type="scientific">Mycena indigotica</name>
    <dbReference type="NCBI Taxonomy" id="2126181"/>
    <lineage>
        <taxon>Eukaryota</taxon>
        <taxon>Fungi</taxon>
        <taxon>Dikarya</taxon>
        <taxon>Basidiomycota</taxon>
        <taxon>Agaricomycotina</taxon>
        <taxon>Agaricomycetes</taxon>
        <taxon>Agaricomycetidae</taxon>
        <taxon>Agaricales</taxon>
        <taxon>Marasmiineae</taxon>
        <taxon>Mycenaceae</taxon>
        <taxon>Mycena</taxon>
    </lineage>
</organism>
<dbReference type="OrthoDB" id="3064088at2759"/>
<dbReference type="EMBL" id="JACAZF010000001">
    <property type="protein sequence ID" value="KAF7315524.1"/>
    <property type="molecule type" value="Genomic_DNA"/>
</dbReference>
<gene>
    <name evidence="1" type="ORF">MIND_00067700</name>
</gene>
<comment type="caution">
    <text evidence="1">The sequence shown here is derived from an EMBL/GenBank/DDBJ whole genome shotgun (WGS) entry which is preliminary data.</text>
</comment>
<dbReference type="RefSeq" id="XP_037225547.1">
    <property type="nucleotide sequence ID" value="XM_037357637.1"/>
</dbReference>
<evidence type="ECO:0000313" key="2">
    <source>
        <dbReference type="Proteomes" id="UP000636479"/>
    </source>
</evidence>
<keyword evidence="2" id="KW-1185">Reference proteome</keyword>
<proteinExistence type="predicted"/>
<sequence length="179" mass="19433">MGTPIITGAKASRASSLPSEPLDIYHPGYSFRPRIASFAAYANSHGVYGLPYAFIMDACYVLAHNRPGILRPWHSHNDVALDENLLLPAGKYTYHVNNDEPYPICVSFLAWVPPPKIPDRWTNIGSSTTTMPGVTKSTLSALVKAADSHQCVVTGATSALNNSHLIPGDSTSRTWVRGR</sequence>
<evidence type="ECO:0000313" key="1">
    <source>
        <dbReference type="EMBL" id="KAF7315524.1"/>
    </source>
</evidence>
<evidence type="ECO:0008006" key="3">
    <source>
        <dbReference type="Google" id="ProtNLM"/>
    </source>
</evidence>
<dbReference type="GeneID" id="59340153"/>
<name>A0A8H6WEA7_9AGAR</name>
<dbReference type="Proteomes" id="UP000636479">
    <property type="component" value="Unassembled WGS sequence"/>
</dbReference>